<accession>A0A8K0GDD3</accession>
<organism evidence="1 2">
    <name type="scientific">Ignelater luminosus</name>
    <name type="common">Cucubano</name>
    <name type="synonym">Pyrophorus luminosus</name>
    <dbReference type="NCBI Taxonomy" id="2038154"/>
    <lineage>
        <taxon>Eukaryota</taxon>
        <taxon>Metazoa</taxon>
        <taxon>Ecdysozoa</taxon>
        <taxon>Arthropoda</taxon>
        <taxon>Hexapoda</taxon>
        <taxon>Insecta</taxon>
        <taxon>Pterygota</taxon>
        <taxon>Neoptera</taxon>
        <taxon>Endopterygota</taxon>
        <taxon>Coleoptera</taxon>
        <taxon>Polyphaga</taxon>
        <taxon>Elateriformia</taxon>
        <taxon>Elateroidea</taxon>
        <taxon>Elateridae</taxon>
        <taxon>Agrypninae</taxon>
        <taxon>Pyrophorini</taxon>
        <taxon>Ignelater</taxon>
    </lineage>
</organism>
<keyword evidence="2" id="KW-1185">Reference proteome</keyword>
<comment type="caution">
    <text evidence="1">The sequence shown here is derived from an EMBL/GenBank/DDBJ whole genome shotgun (WGS) entry which is preliminary data.</text>
</comment>
<dbReference type="PANTHER" id="PTHR45913:SF22">
    <property type="entry name" value="SCAN BOX DOMAIN-CONTAINING PROTEIN"/>
    <property type="match status" value="1"/>
</dbReference>
<dbReference type="AlphaFoldDB" id="A0A8K0GDD3"/>
<dbReference type="Proteomes" id="UP000801492">
    <property type="component" value="Unassembled WGS sequence"/>
</dbReference>
<reference evidence="1" key="1">
    <citation type="submission" date="2019-08" db="EMBL/GenBank/DDBJ databases">
        <title>The genome of the North American firefly Photinus pyralis.</title>
        <authorList>
            <consortium name="Photinus pyralis genome working group"/>
            <person name="Fallon T.R."/>
            <person name="Sander Lower S.E."/>
            <person name="Weng J.-K."/>
        </authorList>
    </citation>
    <scope>NUCLEOTIDE SEQUENCE</scope>
    <source>
        <strain evidence="1">TRF0915ILg1</strain>
        <tissue evidence="1">Whole body</tissue>
    </source>
</reference>
<gene>
    <name evidence="1" type="ORF">ILUMI_08477</name>
</gene>
<dbReference type="EMBL" id="VTPC01003972">
    <property type="protein sequence ID" value="KAF2897702.1"/>
    <property type="molecule type" value="Genomic_DNA"/>
</dbReference>
<evidence type="ECO:0000313" key="1">
    <source>
        <dbReference type="EMBL" id="KAF2897702.1"/>
    </source>
</evidence>
<protein>
    <submittedName>
        <fullName evidence="1">Uncharacterized protein</fullName>
    </submittedName>
</protein>
<proteinExistence type="predicted"/>
<sequence length="255" mass="29211">MSFLPPARTEIHEELLFARIFTTDTKSKSIFNVLKDYFMEKAIPLSNIISVATDGAPAMFGRYRGFISHLKQNVSVVLAIHCVIHRQHLVAKNLNNKLPGGNVSTYVQHLNAFYADFETRLEDILTLVIPQWITNPYGDIEETDVILQEELIGISTNEELKVQFRKGYQQFSLQKDILLLIPYYGIVSEPHIWKVTESNYDSGILPKDWWKAYCENSFLSQISQKVLSLLASFAATERTLIAQFHTEQTKKSSHK</sequence>
<evidence type="ECO:0000313" key="2">
    <source>
        <dbReference type="Proteomes" id="UP000801492"/>
    </source>
</evidence>
<dbReference type="PANTHER" id="PTHR45913">
    <property type="entry name" value="EPM2A-INTERACTING PROTEIN 1"/>
    <property type="match status" value="1"/>
</dbReference>
<name>A0A8K0GDD3_IGNLU</name>
<dbReference type="OrthoDB" id="10068674at2759"/>